<reference evidence="2" key="1">
    <citation type="submission" date="2017-11" db="EMBL/GenBank/DDBJ databases">
        <authorList>
            <person name="Watanabe M."/>
            <person name="Kojima H."/>
        </authorList>
    </citation>
    <scope>NUCLEOTIDE SEQUENCE [LARGE SCALE GENOMIC DNA]</scope>
    <source>
        <strain evidence="2">Tokyo 01</strain>
    </source>
</reference>
<organism evidence="1 2">
    <name type="scientific">Desulfonema ishimotonii</name>
    <dbReference type="NCBI Taxonomy" id="45657"/>
    <lineage>
        <taxon>Bacteria</taxon>
        <taxon>Pseudomonadati</taxon>
        <taxon>Thermodesulfobacteriota</taxon>
        <taxon>Desulfobacteria</taxon>
        <taxon>Desulfobacterales</taxon>
        <taxon>Desulfococcaceae</taxon>
        <taxon>Desulfonema</taxon>
    </lineage>
</organism>
<evidence type="ECO:0000313" key="2">
    <source>
        <dbReference type="Proteomes" id="UP000288096"/>
    </source>
</evidence>
<reference evidence="2" key="2">
    <citation type="submission" date="2019-01" db="EMBL/GenBank/DDBJ databases">
        <title>Genome sequence of Desulfonema ishimotonii strain Tokyo 01.</title>
        <authorList>
            <person name="Fukui M."/>
        </authorList>
    </citation>
    <scope>NUCLEOTIDE SEQUENCE [LARGE SCALE GENOMIC DNA]</scope>
    <source>
        <strain evidence="2">Tokyo 01</strain>
    </source>
</reference>
<evidence type="ECO:0000313" key="1">
    <source>
        <dbReference type="EMBL" id="GBC63953.1"/>
    </source>
</evidence>
<dbReference type="AntiFam" id="ANF00272">
    <property type="entry name" value="Translation of CRISPR region"/>
</dbReference>
<name>A0A401G433_9BACT</name>
<protein>
    <submittedName>
        <fullName evidence="1">Uncharacterized protein</fullName>
    </submittedName>
</protein>
<gene>
    <name evidence="1" type="ORF">DENIS_4953</name>
</gene>
<dbReference type="EMBL" id="BEXT01000001">
    <property type="protein sequence ID" value="GBC63953.1"/>
    <property type="molecule type" value="Genomic_DNA"/>
</dbReference>
<comment type="caution">
    <text evidence="1">The sequence shown here is derived from an EMBL/GenBank/DDBJ whole genome shotgun (WGS) entry which is preliminary data.</text>
</comment>
<proteinExistence type="predicted"/>
<keyword evidence="2" id="KW-1185">Reference proteome</keyword>
<dbReference type="AntiFam" id="ANF00008">
    <property type="entry name" value="Translation of CRISPR region"/>
</dbReference>
<dbReference type="AlphaFoldDB" id="A0A401G433"/>
<dbReference type="Proteomes" id="UP000288096">
    <property type="component" value="Unassembled WGS sequence"/>
</dbReference>
<sequence>MGRDLQGSEKSAYLCGFNPRARMGRDSVQPLIARARFLVSIHAPAWGATMEVVATQVYQGGFNPRARMGRDL</sequence>
<accession>A0A401G433</accession>